<comment type="caution">
    <text evidence="1">The sequence shown here is derived from an EMBL/GenBank/DDBJ whole genome shotgun (WGS) entry which is preliminary data.</text>
</comment>
<accession>A0A9Q4AL82</accession>
<organism evidence="1 2">
    <name type="scientific">Devosia ureilytica</name>
    <dbReference type="NCBI Taxonomy" id="2952754"/>
    <lineage>
        <taxon>Bacteria</taxon>
        <taxon>Pseudomonadati</taxon>
        <taxon>Pseudomonadota</taxon>
        <taxon>Alphaproteobacteria</taxon>
        <taxon>Hyphomicrobiales</taxon>
        <taxon>Devosiaceae</taxon>
        <taxon>Devosia</taxon>
    </lineage>
</organism>
<dbReference type="SUPFAM" id="SSF52540">
    <property type="entry name" value="P-loop containing nucleoside triphosphate hydrolases"/>
    <property type="match status" value="1"/>
</dbReference>
<name>A0A9Q4AL82_9HYPH</name>
<dbReference type="Gene3D" id="1.10.8.60">
    <property type="match status" value="1"/>
</dbReference>
<reference evidence="1" key="1">
    <citation type="submission" date="2022-06" db="EMBL/GenBank/DDBJ databases">
        <title>Devosia sp. XJ19-45 genome assembly.</title>
        <authorList>
            <person name="Li B."/>
            <person name="Cai M."/>
            <person name="Nie G."/>
            <person name="Li W."/>
        </authorList>
    </citation>
    <scope>NUCLEOTIDE SEQUENCE</scope>
    <source>
        <strain evidence="1">XJ19-45</strain>
    </source>
</reference>
<evidence type="ECO:0000313" key="2">
    <source>
        <dbReference type="Proteomes" id="UP001060275"/>
    </source>
</evidence>
<gene>
    <name evidence="1" type="ORF">NF348_02145</name>
</gene>
<dbReference type="AlphaFoldDB" id="A0A9Q4AL82"/>
<dbReference type="RefSeq" id="WP_254672903.1">
    <property type="nucleotide sequence ID" value="NZ_JAMWDU010000001.1"/>
</dbReference>
<evidence type="ECO:0008006" key="3">
    <source>
        <dbReference type="Google" id="ProtNLM"/>
    </source>
</evidence>
<keyword evidence="2" id="KW-1185">Reference proteome</keyword>
<proteinExistence type="predicted"/>
<dbReference type="Gene3D" id="3.40.50.300">
    <property type="entry name" value="P-loop containing nucleotide triphosphate hydrolases"/>
    <property type="match status" value="1"/>
</dbReference>
<sequence length="244" mass="26972">MTMPYPETGPRQLPLDLGHEPSHAEDDFLVGEGNGLAHARILAWPHWPDGVTLLIGPAASGKSHLARIFADRSGALVVTPESIGAVAAVPGRQAVVVEDVDRLGYDEHDLFHLLNQAMRGERTLLLSAREDVAHWPLRTDDVRSRVRRAPVFRLEVSDDIELSQMFVKLFGDRQIRIDPKVIGYVVPRMERSPEEAAALVDLMDRLALAKGSAITRTIASEALALRQNAQGLDRQQDWDAEADE</sequence>
<evidence type="ECO:0000313" key="1">
    <source>
        <dbReference type="EMBL" id="MCP8885899.1"/>
    </source>
</evidence>
<dbReference type="InterPro" id="IPR027417">
    <property type="entry name" value="P-loop_NTPase"/>
</dbReference>
<protein>
    <recommendedName>
        <fullName evidence="3">Chromosomal replication initiator protein DnaA domain-containing protein</fullName>
    </recommendedName>
</protein>
<dbReference type="EMBL" id="JAMWDU010000001">
    <property type="protein sequence ID" value="MCP8885899.1"/>
    <property type="molecule type" value="Genomic_DNA"/>
</dbReference>
<dbReference type="Proteomes" id="UP001060275">
    <property type="component" value="Unassembled WGS sequence"/>
</dbReference>